<gene>
    <name evidence="1" type="ORF">SAMN05192529_11089</name>
</gene>
<reference evidence="1 2" key="1">
    <citation type="submission" date="2016-10" db="EMBL/GenBank/DDBJ databases">
        <authorList>
            <person name="de Groot N.N."/>
        </authorList>
    </citation>
    <scope>NUCLEOTIDE SEQUENCE [LARGE SCALE GENOMIC DNA]</scope>
    <source>
        <strain evidence="1 2">Vu-144</strain>
    </source>
</reference>
<accession>A0A1H3Z8I1</accession>
<protein>
    <recommendedName>
        <fullName evidence="3">Lipoprotein</fullName>
    </recommendedName>
</protein>
<sequence length="148" mass="16849">MLMKNFCSLVIGSFIWLFIFSSCHKETEKDCGCGSTVITSVSGKTAQLYGFKENDKTQWNLYVNHLDDQIPYYTGVICNTEMVDELLKKEGLQLNTDAHPDQVAVVFSGDLFDRCIKEDPNVWNITFNYSFNVHLDSLALDTETINDK</sequence>
<evidence type="ECO:0008006" key="3">
    <source>
        <dbReference type="Google" id="ProtNLM"/>
    </source>
</evidence>
<dbReference type="PROSITE" id="PS51257">
    <property type="entry name" value="PROKAR_LIPOPROTEIN"/>
    <property type="match status" value="1"/>
</dbReference>
<name>A0A1H3Z8I1_9BACT</name>
<keyword evidence="2" id="KW-1185">Reference proteome</keyword>
<dbReference type="Proteomes" id="UP000199041">
    <property type="component" value="Unassembled WGS sequence"/>
</dbReference>
<proteinExistence type="predicted"/>
<dbReference type="EMBL" id="FNQY01000010">
    <property type="protein sequence ID" value="SEA20059.1"/>
    <property type="molecule type" value="Genomic_DNA"/>
</dbReference>
<organism evidence="1 2">
    <name type="scientific">Arachidicoccus rhizosphaerae</name>
    <dbReference type="NCBI Taxonomy" id="551991"/>
    <lineage>
        <taxon>Bacteria</taxon>
        <taxon>Pseudomonadati</taxon>
        <taxon>Bacteroidota</taxon>
        <taxon>Chitinophagia</taxon>
        <taxon>Chitinophagales</taxon>
        <taxon>Chitinophagaceae</taxon>
        <taxon>Arachidicoccus</taxon>
    </lineage>
</organism>
<evidence type="ECO:0000313" key="2">
    <source>
        <dbReference type="Proteomes" id="UP000199041"/>
    </source>
</evidence>
<evidence type="ECO:0000313" key="1">
    <source>
        <dbReference type="EMBL" id="SEA20059.1"/>
    </source>
</evidence>
<dbReference type="AlphaFoldDB" id="A0A1H3Z8I1"/>